<dbReference type="Proteomes" id="UP000828390">
    <property type="component" value="Unassembled WGS sequence"/>
</dbReference>
<keyword evidence="2" id="KW-1185">Reference proteome</keyword>
<proteinExistence type="predicted"/>
<dbReference type="EMBL" id="JAIWYP010000001">
    <property type="protein sequence ID" value="KAH3897011.1"/>
    <property type="molecule type" value="Genomic_DNA"/>
</dbReference>
<organism evidence="1 2">
    <name type="scientific">Dreissena polymorpha</name>
    <name type="common">Zebra mussel</name>
    <name type="synonym">Mytilus polymorpha</name>
    <dbReference type="NCBI Taxonomy" id="45954"/>
    <lineage>
        <taxon>Eukaryota</taxon>
        <taxon>Metazoa</taxon>
        <taxon>Spiralia</taxon>
        <taxon>Lophotrochozoa</taxon>
        <taxon>Mollusca</taxon>
        <taxon>Bivalvia</taxon>
        <taxon>Autobranchia</taxon>
        <taxon>Heteroconchia</taxon>
        <taxon>Euheterodonta</taxon>
        <taxon>Imparidentia</taxon>
        <taxon>Neoheterodontei</taxon>
        <taxon>Myida</taxon>
        <taxon>Dreissenoidea</taxon>
        <taxon>Dreissenidae</taxon>
        <taxon>Dreissena</taxon>
    </lineage>
</organism>
<comment type="caution">
    <text evidence="1">The sequence shown here is derived from an EMBL/GenBank/DDBJ whole genome shotgun (WGS) entry which is preliminary data.</text>
</comment>
<name>A0A9D4NMH1_DREPO</name>
<reference evidence="1" key="1">
    <citation type="journal article" date="2019" name="bioRxiv">
        <title>The Genome of the Zebra Mussel, Dreissena polymorpha: A Resource for Invasive Species Research.</title>
        <authorList>
            <person name="McCartney M.A."/>
            <person name="Auch B."/>
            <person name="Kono T."/>
            <person name="Mallez S."/>
            <person name="Zhang Y."/>
            <person name="Obille A."/>
            <person name="Becker A."/>
            <person name="Abrahante J.E."/>
            <person name="Garbe J."/>
            <person name="Badalamenti J.P."/>
            <person name="Herman A."/>
            <person name="Mangelson H."/>
            <person name="Liachko I."/>
            <person name="Sullivan S."/>
            <person name="Sone E.D."/>
            <person name="Koren S."/>
            <person name="Silverstein K.A.T."/>
            <person name="Beckman K.B."/>
            <person name="Gohl D.M."/>
        </authorList>
    </citation>
    <scope>NUCLEOTIDE SEQUENCE</scope>
    <source>
        <strain evidence="1">Duluth1</strain>
        <tissue evidence="1">Whole animal</tissue>
    </source>
</reference>
<evidence type="ECO:0000313" key="2">
    <source>
        <dbReference type="Proteomes" id="UP000828390"/>
    </source>
</evidence>
<reference evidence="1" key="2">
    <citation type="submission" date="2020-11" db="EMBL/GenBank/DDBJ databases">
        <authorList>
            <person name="McCartney M.A."/>
            <person name="Auch B."/>
            <person name="Kono T."/>
            <person name="Mallez S."/>
            <person name="Becker A."/>
            <person name="Gohl D.M."/>
            <person name="Silverstein K.A.T."/>
            <person name="Koren S."/>
            <person name="Bechman K.B."/>
            <person name="Herman A."/>
            <person name="Abrahante J.E."/>
            <person name="Garbe J."/>
        </authorList>
    </citation>
    <scope>NUCLEOTIDE SEQUENCE</scope>
    <source>
        <strain evidence="1">Duluth1</strain>
        <tissue evidence="1">Whole animal</tissue>
    </source>
</reference>
<sequence length="56" mass="6402">MRHARPTGVWECPDDHEQTPSQRVKWRLCSQDYKVPCLLGQVGNYCLVVCRSIGKG</sequence>
<gene>
    <name evidence="1" type="ORF">DPMN_021195</name>
</gene>
<protein>
    <submittedName>
        <fullName evidence="1">Uncharacterized protein</fullName>
    </submittedName>
</protein>
<accession>A0A9D4NMH1</accession>
<evidence type="ECO:0000313" key="1">
    <source>
        <dbReference type="EMBL" id="KAH3897011.1"/>
    </source>
</evidence>
<dbReference type="AlphaFoldDB" id="A0A9D4NMH1"/>